<dbReference type="AlphaFoldDB" id="A0A1G8ZXF3"/>
<dbReference type="EMBL" id="FNFL01000003">
    <property type="protein sequence ID" value="SDK19819.1"/>
    <property type="molecule type" value="Genomic_DNA"/>
</dbReference>
<proteinExistence type="predicted"/>
<sequence length="66" mass="7802">MCTIAYKKTKIEQNYRMQFDYISLLKLAPTEYSACREHGFSLLDNKDLRRVLPAEAFLVLRNRNGF</sequence>
<gene>
    <name evidence="1" type="ORF">SAMN05216243_2283</name>
</gene>
<organism evidence="1 2">
    <name type="scientific">Sediminibacillus albus</name>
    <dbReference type="NCBI Taxonomy" id="407036"/>
    <lineage>
        <taxon>Bacteria</taxon>
        <taxon>Bacillati</taxon>
        <taxon>Bacillota</taxon>
        <taxon>Bacilli</taxon>
        <taxon>Bacillales</taxon>
        <taxon>Bacillaceae</taxon>
        <taxon>Sediminibacillus</taxon>
    </lineage>
</organism>
<protein>
    <submittedName>
        <fullName evidence="1">Uncharacterized protein</fullName>
    </submittedName>
</protein>
<accession>A0A1G8ZXF3</accession>
<keyword evidence="2" id="KW-1185">Reference proteome</keyword>
<evidence type="ECO:0000313" key="1">
    <source>
        <dbReference type="EMBL" id="SDK19819.1"/>
    </source>
</evidence>
<name>A0A1G8ZXF3_9BACI</name>
<reference evidence="1 2" key="1">
    <citation type="submission" date="2016-10" db="EMBL/GenBank/DDBJ databases">
        <authorList>
            <person name="de Groot N.N."/>
        </authorList>
    </citation>
    <scope>NUCLEOTIDE SEQUENCE [LARGE SCALE GENOMIC DNA]</scope>
    <source>
        <strain evidence="1 2">CGMCC 1.6502</strain>
    </source>
</reference>
<dbReference type="Proteomes" id="UP000198694">
    <property type="component" value="Unassembled WGS sequence"/>
</dbReference>
<evidence type="ECO:0000313" key="2">
    <source>
        <dbReference type="Proteomes" id="UP000198694"/>
    </source>
</evidence>